<organism evidence="6 7">
    <name type="scientific">Dyadobacter psychrotolerans</name>
    <dbReference type="NCBI Taxonomy" id="2541721"/>
    <lineage>
        <taxon>Bacteria</taxon>
        <taxon>Pseudomonadati</taxon>
        <taxon>Bacteroidota</taxon>
        <taxon>Cytophagia</taxon>
        <taxon>Cytophagales</taxon>
        <taxon>Spirosomataceae</taxon>
        <taxon>Dyadobacter</taxon>
    </lineage>
</organism>
<reference evidence="6 7" key="1">
    <citation type="submission" date="2019-03" db="EMBL/GenBank/DDBJ databases">
        <title>Dyadobacter AR-3-6 sp. nov., isolated from arctic soil.</title>
        <authorList>
            <person name="Chaudhary D.K."/>
        </authorList>
    </citation>
    <scope>NUCLEOTIDE SEQUENCE [LARGE SCALE GENOMIC DNA]</scope>
    <source>
        <strain evidence="6 7">AR-3-6</strain>
    </source>
</reference>
<name>A0A4V6PFS6_9BACT</name>
<keyword evidence="7" id="KW-1185">Reference proteome</keyword>
<dbReference type="RefSeq" id="WP_131959192.1">
    <property type="nucleotide sequence ID" value="NZ_SMFL01000005.1"/>
</dbReference>
<evidence type="ECO:0000313" key="6">
    <source>
        <dbReference type="EMBL" id="TDE14608.1"/>
    </source>
</evidence>
<feature type="transmembrane region" description="Helical" evidence="5">
    <location>
        <begin position="97"/>
        <end position="115"/>
    </location>
</feature>
<keyword evidence="2 5" id="KW-0812">Transmembrane</keyword>
<evidence type="ECO:0000313" key="7">
    <source>
        <dbReference type="Proteomes" id="UP000294850"/>
    </source>
</evidence>
<dbReference type="AlphaFoldDB" id="A0A4V6PFS6"/>
<evidence type="ECO:0000256" key="2">
    <source>
        <dbReference type="ARBA" id="ARBA00022692"/>
    </source>
</evidence>
<feature type="transmembrane region" description="Helical" evidence="5">
    <location>
        <begin position="73"/>
        <end position="91"/>
    </location>
</feature>
<evidence type="ECO:0000256" key="1">
    <source>
        <dbReference type="ARBA" id="ARBA00004141"/>
    </source>
</evidence>
<gene>
    <name evidence="6" type="ORF">E0F88_15555</name>
</gene>
<evidence type="ECO:0000256" key="3">
    <source>
        <dbReference type="ARBA" id="ARBA00022989"/>
    </source>
</evidence>
<accession>A0A4V6PFS6</accession>
<dbReference type="Pfam" id="PF07681">
    <property type="entry name" value="DoxX"/>
    <property type="match status" value="1"/>
</dbReference>
<dbReference type="GO" id="GO:0016020">
    <property type="term" value="C:membrane"/>
    <property type="evidence" value="ECO:0007669"/>
    <property type="project" value="UniProtKB-SubCell"/>
</dbReference>
<sequence length="125" mass="14058">MRITFIIVRVLLGILFLFASVSVLLNLIPPPPLTGKVKLFNEGLAAAGYFIPFLKVLELICAISLISGFYLRLFAIVLFPISVHIFLFHAFLDASAMPVAIFVLLANIFVIYHYRESYLPMLKAR</sequence>
<dbReference type="Proteomes" id="UP000294850">
    <property type="component" value="Unassembled WGS sequence"/>
</dbReference>
<proteinExistence type="predicted"/>
<evidence type="ECO:0000256" key="4">
    <source>
        <dbReference type="ARBA" id="ARBA00023136"/>
    </source>
</evidence>
<comment type="subcellular location">
    <subcellularLocation>
        <location evidence="1">Membrane</location>
        <topology evidence="1">Multi-pass membrane protein</topology>
    </subcellularLocation>
</comment>
<evidence type="ECO:0000256" key="5">
    <source>
        <dbReference type="SAM" id="Phobius"/>
    </source>
</evidence>
<dbReference type="InterPro" id="IPR032808">
    <property type="entry name" value="DoxX"/>
</dbReference>
<dbReference type="OrthoDB" id="8161897at2"/>
<feature type="transmembrane region" description="Helical" evidence="5">
    <location>
        <begin position="48"/>
        <end position="66"/>
    </location>
</feature>
<keyword evidence="3 5" id="KW-1133">Transmembrane helix</keyword>
<feature type="transmembrane region" description="Helical" evidence="5">
    <location>
        <begin position="7"/>
        <end position="28"/>
    </location>
</feature>
<protein>
    <submittedName>
        <fullName evidence="6">DoxX family membrane protein</fullName>
    </submittedName>
</protein>
<comment type="caution">
    <text evidence="6">The sequence shown here is derived from an EMBL/GenBank/DDBJ whole genome shotgun (WGS) entry which is preliminary data.</text>
</comment>
<dbReference type="EMBL" id="SMFL01000005">
    <property type="protein sequence ID" value="TDE14608.1"/>
    <property type="molecule type" value="Genomic_DNA"/>
</dbReference>
<keyword evidence="4 5" id="KW-0472">Membrane</keyword>